<feature type="domain" description="HTH cro/C1-type" evidence="4">
    <location>
        <begin position="23"/>
        <end position="77"/>
    </location>
</feature>
<dbReference type="AlphaFoldDB" id="A0AB33JVK0"/>
<dbReference type="Pfam" id="PF01381">
    <property type="entry name" value="HTH_3"/>
    <property type="match status" value="1"/>
</dbReference>
<dbReference type="InterPro" id="IPR010982">
    <property type="entry name" value="Lambda_DNA-bd_dom_sf"/>
</dbReference>
<dbReference type="InterPro" id="IPR001387">
    <property type="entry name" value="Cro/C1-type_HTH"/>
</dbReference>
<organism evidence="5">
    <name type="scientific">Kitasatospora sp. CMC57</name>
    <dbReference type="NCBI Taxonomy" id="3231513"/>
    <lineage>
        <taxon>Bacteria</taxon>
        <taxon>Bacillati</taxon>
        <taxon>Actinomycetota</taxon>
        <taxon>Actinomycetes</taxon>
        <taxon>Kitasatosporales</taxon>
        <taxon>Streptomycetaceae</taxon>
        <taxon>Kitasatospora</taxon>
    </lineage>
</organism>
<dbReference type="SUPFAM" id="SSF47413">
    <property type="entry name" value="lambda repressor-like DNA-binding domains"/>
    <property type="match status" value="1"/>
</dbReference>
<accession>A0AB33JVK0</accession>
<dbReference type="InterPro" id="IPR050807">
    <property type="entry name" value="TransReg_Diox_bact_type"/>
</dbReference>
<gene>
    <name evidence="5" type="ORF">KCMC57_34800</name>
</gene>
<name>A0AB33JVK0_9ACTN</name>
<keyword evidence="3" id="KW-0804">Transcription</keyword>
<protein>
    <recommendedName>
        <fullName evidence="4">HTH cro/C1-type domain-containing protein</fullName>
    </recommendedName>
</protein>
<dbReference type="PROSITE" id="PS50943">
    <property type="entry name" value="HTH_CROC1"/>
    <property type="match status" value="1"/>
</dbReference>
<sequence length="116" mass="12050">MTDLVGGSGMDEQAFNKEVGARVRAAREKAELTQSALARLTGLTRGSITNIESGTQSTSLFRLARIAAAVRVRPADLIPDLVEAPATSGLPDHLADAVAAVTQAAQRLMKVGHGEG</sequence>
<dbReference type="Gene3D" id="1.10.260.40">
    <property type="entry name" value="lambda repressor-like DNA-binding domains"/>
    <property type="match status" value="1"/>
</dbReference>
<dbReference type="PANTHER" id="PTHR46797:SF23">
    <property type="entry name" value="HTH-TYPE TRANSCRIPTIONAL REGULATOR SUTR"/>
    <property type="match status" value="1"/>
</dbReference>
<dbReference type="GO" id="GO:0003700">
    <property type="term" value="F:DNA-binding transcription factor activity"/>
    <property type="evidence" value="ECO:0007669"/>
    <property type="project" value="TreeGrafter"/>
</dbReference>
<dbReference type="GO" id="GO:0003677">
    <property type="term" value="F:DNA binding"/>
    <property type="evidence" value="ECO:0007669"/>
    <property type="project" value="UniProtKB-KW"/>
</dbReference>
<evidence type="ECO:0000256" key="1">
    <source>
        <dbReference type="ARBA" id="ARBA00023015"/>
    </source>
</evidence>
<evidence type="ECO:0000256" key="3">
    <source>
        <dbReference type="ARBA" id="ARBA00023163"/>
    </source>
</evidence>
<keyword evidence="2" id="KW-0238">DNA-binding</keyword>
<reference evidence="5" key="1">
    <citation type="submission" date="2024-07" db="EMBL/GenBank/DDBJ databases">
        <title>Complete genome sequences of cellulolytic bacteria, Kitasatospora sp. CMC57 and Streptomyces sp. CMC78, isolated from Japanese agricultural soil.</title>
        <authorList>
            <person name="Hashimoto T."/>
            <person name="Ito M."/>
            <person name="Iwamoto M."/>
            <person name="Fukahori D."/>
            <person name="Shoda T."/>
            <person name="Sakoda M."/>
            <person name="Morohoshi T."/>
            <person name="Mitsuboshi M."/>
            <person name="Nishizawa T."/>
        </authorList>
    </citation>
    <scope>NUCLEOTIDE SEQUENCE</scope>
    <source>
        <strain evidence="5">CMC57</strain>
    </source>
</reference>
<dbReference type="SMART" id="SM00530">
    <property type="entry name" value="HTH_XRE"/>
    <property type="match status" value="1"/>
</dbReference>
<dbReference type="CDD" id="cd00093">
    <property type="entry name" value="HTH_XRE"/>
    <property type="match status" value="1"/>
</dbReference>
<proteinExistence type="predicted"/>
<keyword evidence="1" id="KW-0805">Transcription regulation</keyword>
<evidence type="ECO:0000259" key="4">
    <source>
        <dbReference type="PROSITE" id="PS50943"/>
    </source>
</evidence>
<evidence type="ECO:0000313" key="5">
    <source>
        <dbReference type="EMBL" id="BFP47112.1"/>
    </source>
</evidence>
<dbReference type="GO" id="GO:0005829">
    <property type="term" value="C:cytosol"/>
    <property type="evidence" value="ECO:0007669"/>
    <property type="project" value="TreeGrafter"/>
</dbReference>
<dbReference type="PANTHER" id="PTHR46797">
    <property type="entry name" value="HTH-TYPE TRANSCRIPTIONAL REGULATOR"/>
    <property type="match status" value="1"/>
</dbReference>
<dbReference type="EMBL" id="AP035881">
    <property type="protein sequence ID" value="BFP47112.1"/>
    <property type="molecule type" value="Genomic_DNA"/>
</dbReference>
<evidence type="ECO:0000256" key="2">
    <source>
        <dbReference type="ARBA" id="ARBA00023125"/>
    </source>
</evidence>